<gene>
    <name evidence="2" type="ORF">H9754_10045</name>
</gene>
<evidence type="ECO:0000256" key="1">
    <source>
        <dbReference type="SAM" id="Phobius"/>
    </source>
</evidence>
<dbReference type="EMBL" id="DWWD01000040">
    <property type="protein sequence ID" value="HJC50892.1"/>
    <property type="molecule type" value="Genomic_DNA"/>
</dbReference>
<keyword evidence="1" id="KW-0472">Membrane</keyword>
<dbReference type="Proteomes" id="UP000823904">
    <property type="component" value="Unassembled WGS sequence"/>
</dbReference>
<proteinExistence type="predicted"/>
<feature type="transmembrane region" description="Helical" evidence="1">
    <location>
        <begin position="6"/>
        <end position="30"/>
    </location>
</feature>
<keyword evidence="1" id="KW-0812">Transmembrane</keyword>
<comment type="caution">
    <text evidence="2">The sequence shown here is derived from an EMBL/GenBank/DDBJ whole genome shotgun (WGS) entry which is preliminary data.</text>
</comment>
<reference evidence="2" key="2">
    <citation type="submission" date="2021-04" db="EMBL/GenBank/DDBJ databases">
        <authorList>
            <person name="Gilroy R."/>
        </authorList>
    </citation>
    <scope>NUCLEOTIDE SEQUENCE</scope>
    <source>
        <strain evidence="2">ChiSjej3B21-8574</strain>
    </source>
</reference>
<dbReference type="AlphaFoldDB" id="A0A9D2T8Z8"/>
<organism evidence="2 3">
    <name type="scientific">Candidatus Anaerostipes avistercoris</name>
    <dbReference type="NCBI Taxonomy" id="2838462"/>
    <lineage>
        <taxon>Bacteria</taxon>
        <taxon>Bacillati</taxon>
        <taxon>Bacillota</taxon>
        <taxon>Clostridia</taxon>
        <taxon>Lachnospirales</taxon>
        <taxon>Lachnospiraceae</taxon>
        <taxon>Anaerostipes</taxon>
    </lineage>
</organism>
<protein>
    <submittedName>
        <fullName evidence="2">Uncharacterized protein</fullName>
    </submittedName>
</protein>
<accession>A0A9D2T8Z8</accession>
<name>A0A9D2T8Z8_9FIRM</name>
<keyword evidence="1" id="KW-1133">Transmembrane helix</keyword>
<reference evidence="2" key="1">
    <citation type="journal article" date="2021" name="PeerJ">
        <title>Extensive microbial diversity within the chicken gut microbiome revealed by metagenomics and culture.</title>
        <authorList>
            <person name="Gilroy R."/>
            <person name="Ravi A."/>
            <person name="Getino M."/>
            <person name="Pursley I."/>
            <person name="Horton D.L."/>
            <person name="Alikhan N.F."/>
            <person name="Baker D."/>
            <person name="Gharbi K."/>
            <person name="Hall N."/>
            <person name="Watson M."/>
            <person name="Adriaenssens E.M."/>
            <person name="Foster-Nyarko E."/>
            <person name="Jarju S."/>
            <person name="Secka A."/>
            <person name="Antonio M."/>
            <person name="Oren A."/>
            <person name="Chaudhuri R.R."/>
            <person name="La Ragione R."/>
            <person name="Hildebrand F."/>
            <person name="Pallen M.J."/>
        </authorList>
    </citation>
    <scope>NUCLEOTIDE SEQUENCE</scope>
    <source>
        <strain evidence="2">ChiSjej3B21-8574</strain>
    </source>
</reference>
<sequence length="73" mass="8508">MKKIYIAELLIGVMLMISAGTLYSFTAGNVDQNRQYRIHRGYVVGASKRKQWKFIQRTKTKEGAKEKQEKQSR</sequence>
<evidence type="ECO:0000313" key="3">
    <source>
        <dbReference type="Proteomes" id="UP000823904"/>
    </source>
</evidence>
<evidence type="ECO:0000313" key="2">
    <source>
        <dbReference type="EMBL" id="HJC50892.1"/>
    </source>
</evidence>